<feature type="signal peptide" evidence="1">
    <location>
        <begin position="1"/>
        <end position="23"/>
    </location>
</feature>
<dbReference type="Proteomes" id="UP000054321">
    <property type="component" value="Unassembled WGS sequence"/>
</dbReference>
<dbReference type="InterPro" id="IPR057722">
    <property type="entry name" value="AsqO/PenF-like_C"/>
</dbReference>
<evidence type="ECO:0008006" key="6">
    <source>
        <dbReference type="Google" id="ProtNLM"/>
    </source>
</evidence>
<feature type="chain" id="PRO_5002165062" description="AttH domain-containing protein" evidence="1">
    <location>
        <begin position="24"/>
        <end position="369"/>
    </location>
</feature>
<proteinExistence type="predicted"/>
<gene>
    <name evidence="4" type="ORF">OIDMADRAFT_44425</name>
</gene>
<feature type="domain" description="Diels-Alderase N-terminal" evidence="2">
    <location>
        <begin position="45"/>
        <end position="227"/>
    </location>
</feature>
<protein>
    <recommendedName>
        <fullName evidence="6">AttH domain-containing protein</fullName>
    </recommendedName>
</protein>
<dbReference type="OrthoDB" id="5344254at2759"/>
<name>A0A0C3H0N5_OIDMZ</name>
<evidence type="ECO:0000313" key="4">
    <source>
        <dbReference type="EMBL" id="KIM96949.1"/>
    </source>
</evidence>
<keyword evidence="5" id="KW-1185">Reference proteome</keyword>
<dbReference type="InParanoid" id="A0A0C3H0N5"/>
<dbReference type="STRING" id="913774.A0A0C3H0N5"/>
<dbReference type="InterPro" id="IPR056402">
    <property type="entry name" value="DA_N"/>
</dbReference>
<dbReference type="Pfam" id="PF25581">
    <property type="entry name" value="AsqO_C"/>
    <property type="match status" value="1"/>
</dbReference>
<reference evidence="5" key="2">
    <citation type="submission" date="2015-01" db="EMBL/GenBank/DDBJ databases">
        <title>Evolutionary Origins and Diversification of the Mycorrhizal Mutualists.</title>
        <authorList>
            <consortium name="DOE Joint Genome Institute"/>
            <consortium name="Mycorrhizal Genomics Consortium"/>
            <person name="Kohler A."/>
            <person name="Kuo A."/>
            <person name="Nagy L.G."/>
            <person name="Floudas D."/>
            <person name="Copeland A."/>
            <person name="Barry K.W."/>
            <person name="Cichocki N."/>
            <person name="Veneault-Fourrey C."/>
            <person name="LaButti K."/>
            <person name="Lindquist E.A."/>
            <person name="Lipzen A."/>
            <person name="Lundell T."/>
            <person name="Morin E."/>
            <person name="Murat C."/>
            <person name="Riley R."/>
            <person name="Ohm R."/>
            <person name="Sun H."/>
            <person name="Tunlid A."/>
            <person name="Henrissat B."/>
            <person name="Grigoriev I.V."/>
            <person name="Hibbett D.S."/>
            <person name="Martin F."/>
        </authorList>
    </citation>
    <scope>NUCLEOTIDE SEQUENCE [LARGE SCALE GENOMIC DNA]</scope>
    <source>
        <strain evidence="5">Zn</strain>
    </source>
</reference>
<accession>A0A0C3H0N5</accession>
<feature type="domain" description="AsqO/PenF-like C-terminal" evidence="3">
    <location>
        <begin position="235"/>
        <end position="349"/>
    </location>
</feature>
<dbReference type="SUPFAM" id="SSF159245">
    <property type="entry name" value="AttH-like"/>
    <property type="match status" value="1"/>
</dbReference>
<evidence type="ECO:0000313" key="5">
    <source>
        <dbReference type="Proteomes" id="UP000054321"/>
    </source>
</evidence>
<evidence type="ECO:0000259" key="2">
    <source>
        <dbReference type="Pfam" id="PF24137"/>
    </source>
</evidence>
<evidence type="ECO:0000256" key="1">
    <source>
        <dbReference type="SAM" id="SignalP"/>
    </source>
</evidence>
<sequence length="369" mass="39557">MLYKLPTLLYSLLVGYSFCNVLSSNPHSVSIIPSAISNDTSIVQYVSDIYGPDAPKVKPIDEPAFSWWYFDVVSDNLESSIDVFFYTTPAVAGDGVHALSVSLSAHFANGTAFNVEALADGATVVTDGGGSSGHFDGTGFRWTSTPDMSLYLVEIDSPALGVNGTISLESVAPGHYPCGPISPGQDMQVGPGLGWSNALPDSKAQVDLTLNGTALSFAGVGYHDQRWAAENYALNFGSWYWGHGHLGPYSIVWYDLLSLNNNLESVSGYAARDNQIITATCNGIKVRPIGENSTYPPGKGTGRPGAFHITLDLAGGEILEVDATPERVIFANSDLYTRWIGRLNGTLAGIDLHYASNIKHKFSNIKCKF</sequence>
<dbReference type="Pfam" id="PF24137">
    <property type="entry name" value="DA_N"/>
    <property type="match status" value="1"/>
</dbReference>
<dbReference type="AlphaFoldDB" id="A0A0C3H0N5"/>
<reference evidence="4 5" key="1">
    <citation type="submission" date="2014-04" db="EMBL/GenBank/DDBJ databases">
        <authorList>
            <consortium name="DOE Joint Genome Institute"/>
            <person name="Kuo A."/>
            <person name="Martino E."/>
            <person name="Perotto S."/>
            <person name="Kohler A."/>
            <person name="Nagy L.G."/>
            <person name="Floudas D."/>
            <person name="Copeland A."/>
            <person name="Barry K.W."/>
            <person name="Cichocki N."/>
            <person name="Veneault-Fourrey C."/>
            <person name="LaButti K."/>
            <person name="Lindquist E.A."/>
            <person name="Lipzen A."/>
            <person name="Lundell T."/>
            <person name="Morin E."/>
            <person name="Murat C."/>
            <person name="Sun H."/>
            <person name="Tunlid A."/>
            <person name="Henrissat B."/>
            <person name="Grigoriev I.V."/>
            <person name="Hibbett D.S."/>
            <person name="Martin F."/>
            <person name="Nordberg H.P."/>
            <person name="Cantor M.N."/>
            <person name="Hua S.X."/>
        </authorList>
    </citation>
    <scope>NUCLEOTIDE SEQUENCE [LARGE SCALE GENOMIC DNA]</scope>
    <source>
        <strain evidence="4 5">Zn</strain>
    </source>
</reference>
<dbReference type="EMBL" id="KN832883">
    <property type="protein sequence ID" value="KIM96949.1"/>
    <property type="molecule type" value="Genomic_DNA"/>
</dbReference>
<organism evidence="4 5">
    <name type="scientific">Oidiodendron maius (strain Zn)</name>
    <dbReference type="NCBI Taxonomy" id="913774"/>
    <lineage>
        <taxon>Eukaryota</taxon>
        <taxon>Fungi</taxon>
        <taxon>Dikarya</taxon>
        <taxon>Ascomycota</taxon>
        <taxon>Pezizomycotina</taxon>
        <taxon>Leotiomycetes</taxon>
        <taxon>Leotiomycetes incertae sedis</taxon>
        <taxon>Myxotrichaceae</taxon>
        <taxon>Oidiodendron</taxon>
    </lineage>
</organism>
<evidence type="ECO:0000259" key="3">
    <source>
        <dbReference type="Pfam" id="PF25581"/>
    </source>
</evidence>
<keyword evidence="1" id="KW-0732">Signal</keyword>
<dbReference type="HOGENOM" id="CLU_051719_1_0_1"/>